<dbReference type="InterPro" id="IPR000111">
    <property type="entry name" value="Glyco_hydro_27/36_CS"/>
</dbReference>
<name>A0A8B8AQU4_CRAVI</name>
<keyword evidence="6 10" id="KW-1015">Disulfide bond</keyword>
<dbReference type="SUPFAM" id="SSF51445">
    <property type="entry name" value="(Trans)glycosidases"/>
    <property type="match status" value="1"/>
</dbReference>
<evidence type="ECO:0000256" key="9">
    <source>
        <dbReference type="ARBA" id="ARBA00023295"/>
    </source>
</evidence>
<dbReference type="SUPFAM" id="SSF51011">
    <property type="entry name" value="Glycosyl hydrolase domain"/>
    <property type="match status" value="1"/>
</dbReference>
<dbReference type="Pfam" id="PF17450">
    <property type="entry name" value="Melibiase_2_C"/>
    <property type="match status" value="1"/>
</dbReference>
<keyword evidence="9 10" id="KW-0326">Glycosidase</keyword>
<accession>A0A8B8AQU4</accession>
<evidence type="ECO:0000256" key="8">
    <source>
        <dbReference type="ARBA" id="ARBA00023228"/>
    </source>
</evidence>
<evidence type="ECO:0000256" key="5">
    <source>
        <dbReference type="ARBA" id="ARBA00023098"/>
    </source>
</evidence>
<evidence type="ECO:0000256" key="4">
    <source>
        <dbReference type="ARBA" id="ARBA00022801"/>
    </source>
</evidence>
<dbReference type="GO" id="GO:0004557">
    <property type="term" value="F:alpha-galactosidase activity"/>
    <property type="evidence" value="ECO:0007669"/>
    <property type="project" value="TreeGrafter"/>
</dbReference>
<comment type="subunit">
    <text evidence="3 10">Homodimer.</text>
</comment>
<gene>
    <name evidence="14" type="primary">LOC111104087</name>
</gene>
<dbReference type="GO" id="GO:0016020">
    <property type="term" value="C:membrane"/>
    <property type="evidence" value="ECO:0007669"/>
    <property type="project" value="GOC"/>
</dbReference>
<dbReference type="Gene3D" id="3.20.20.70">
    <property type="entry name" value="Aldolase class I"/>
    <property type="match status" value="1"/>
</dbReference>
<keyword evidence="8" id="KW-0458">Lysosome</keyword>
<dbReference type="KEGG" id="cvn:111104087"/>
<dbReference type="PROSITE" id="PS00512">
    <property type="entry name" value="ALPHA_GALACTOSIDASE"/>
    <property type="match status" value="1"/>
</dbReference>
<dbReference type="AlphaFoldDB" id="A0A8B8AQU4"/>
<sequence>MTWGAVIAALWCAVTGINGLDNGLALTPPMGWLTWERFRCNTNCERDPENCISEHLIKSMADRMASEGYRDLGYEYVIIDDCWLASERDQNGRLVPDPNRFPSGIKNLSDYVHSKKLKFGIYEDFGKKTCGGYPGSEFYMQTDAETFADWGVDYLKFDGCNSNLYDFPAGYEAMGFFLNKTGRQIFYSCEWPFYKIVYGHSVDFAAVRKTCNLWRNYYDVEDSWSSVSDIIKFWGNNSDIFKKYAGPGGWNDPDMLILGNFGLSYEEERVQMAMWAIMAAPLIMSNDLRRMRSSSKALLQNRNLISINQDKLGIQGSMIQKQNGIQIWRRELSMNRIAMAFLNENSDGTPRFLSFSLVDLKLTSSTYNFTEAFDMKISSLVTEQKPLEMYVNPHGIQLFVAREIVA</sequence>
<dbReference type="OrthoDB" id="5795902at2759"/>
<evidence type="ECO:0000259" key="12">
    <source>
        <dbReference type="Pfam" id="PF17450"/>
    </source>
</evidence>
<dbReference type="Proteomes" id="UP000694844">
    <property type="component" value="Chromosome 7"/>
</dbReference>
<dbReference type="GO" id="GO:0016139">
    <property type="term" value="P:glycoside catabolic process"/>
    <property type="evidence" value="ECO:0007669"/>
    <property type="project" value="TreeGrafter"/>
</dbReference>
<dbReference type="FunFam" id="3.20.20.70:FF:000070">
    <property type="entry name" value="Alpha-galactosidase"/>
    <property type="match status" value="1"/>
</dbReference>
<protein>
    <recommendedName>
        <fullName evidence="10">Alpha-galactosidase</fullName>
        <ecNumber evidence="10">3.2.1.-</ecNumber>
    </recommendedName>
</protein>
<dbReference type="CDD" id="cd14792">
    <property type="entry name" value="GH27"/>
    <property type="match status" value="1"/>
</dbReference>
<dbReference type="GeneID" id="111104087"/>
<feature type="chain" id="PRO_5034364997" description="Alpha-galactosidase" evidence="11">
    <location>
        <begin position="20"/>
        <end position="406"/>
    </location>
</feature>
<dbReference type="InterPro" id="IPR035373">
    <property type="entry name" value="Melibiase/NAGA_C"/>
</dbReference>
<evidence type="ECO:0000256" key="2">
    <source>
        <dbReference type="ARBA" id="ARBA00009743"/>
    </source>
</evidence>
<proteinExistence type="inferred from homology"/>
<dbReference type="Pfam" id="PF16499">
    <property type="entry name" value="Melibiase_2"/>
    <property type="match status" value="1"/>
</dbReference>
<comment type="subcellular location">
    <subcellularLocation>
        <location evidence="1">Lysosome</location>
    </subcellularLocation>
</comment>
<keyword evidence="7" id="KW-0325">Glycoprotein</keyword>
<reference evidence="14" key="1">
    <citation type="submission" date="2025-08" db="UniProtKB">
        <authorList>
            <consortium name="RefSeq"/>
        </authorList>
    </citation>
    <scope>IDENTIFICATION</scope>
    <source>
        <tissue evidence="14">Whole sample</tissue>
    </source>
</reference>
<dbReference type="PANTHER" id="PTHR11452">
    <property type="entry name" value="ALPHA-GALACTOSIDASE/ALPHA-N-ACETYLGALACTOSAMINIDASE"/>
    <property type="match status" value="1"/>
</dbReference>
<feature type="domain" description="Alpha galactosidase A C-terminal" evidence="12">
    <location>
        <begin position="313"/>
        <end position="395"/>
    </location>
</feature>
<evidence type="ECO:0000256" key="7">
    <source>
        <dbReference type="ARBA" id="ARBA00023180"/>
    </source>
</evidence>
<evidence type="ECO:0000256" key="1">
    <source>
        <dbReference type="ARBA" id="ARBA00004371"/>
    </source>
</evidence>
<evidence type="ECO:0000313" key="14">
    <source>
        <dbReference type="RefSeq" id="XP_022293540.1"/>
    </source>
</evidence>
<keyword evidence="13" id="KW-1185">Reference proteome</keyword>
<evidence type="ECO:0000256" key="6">
    <source>
        <dbReference type="ARBA" id="ARBA00023157"/>
    </source>
</evidence>
<dbReference type="RefSeq" id="XP_022293540.1">
    <property type="nucleotide sequence ID" value="XM_022437832.1"/>
</dbReference>
<dbReference type="InterPro" id="IPR017853">
    <property type="entry name" value="GH"/>
</dbReference>
<comment type="similarity">
    <text evidence="2 10">Belongs to the glycosyl hydrolase 27 family.</text>
</comment>
<dbReference type="InterPro" id="IPR013780">
    <property type="entry name" value="Glyco_hydro_b"/>
</dbReference>
<evidence type="ECO:0000256" key="3">
    <source>
        <dbReference type="ARBA" id="ARBA00011738"/>
    </source>
</evidence>
<dbReference type="PANTHER" id="PTHR11452:SF83">
    <property type="entry name" value="ALPHA-GALACTOSIDASE"/>
    <property type="match status" value="1"/>
</dbReference>
<dbReference type="EC" id="3.2.1.-" evidence="10"/>
<dbReference type="GO" id="GO:0009311">
    <property type="term" value="P:oligosaccharide metabolic process"/>
    <property type="evidence" value="ECO:0007669"/>
    <property type="project" value="TreeGrafter"/>
</dbReference>
<evidence type="ECO:0000313" key="13">
    <source>
        <dbReference type="Proteomes" id="UP000694844"/>
    </source>
</evidence>
<dbReference type="GO" id="GO:0019377">
    <property type="term" value="P:glycolipid catabolic process"/>
    <property type="evidence" value="ECO:0007669"/>
    <property type="project" value="UniProtKB-ARBA"/>
</dbReference>
<evidence type="ECO:0000256" key="11">
    <source>
        <dbReference type="SAM" id="SignalP"/>
    </source>
</evidence>
<organism evidence="13 14">
    <name type="scientific">Crassostrea virginica</name>
    <name type="common">Eastern oyster</name>
    <dbReference type="NCBI Taxonomy" id="6565"/>
    <lineage>
        <taxon>Eukaryota</taxon>
        <taxon>Metazoa</taxon>
        <taxon>Spiralia</taxon>
        <taxon>Lophotrochozoa</taxon>
        <taxon>Mollusca</taxon>
        <taxon>Bivalvia</taxon>
        <taxon>Autobranchia</taxon>
        <taxon>Pteriomorphia</taxon>
        <taxon>Ostreida</taxon>
        <taxon>Ostreoidea</taxon>
        <taxon>Ostreidae</taxon>
        <taxon>Crassostrea</taxon>
    </lineage>
</organism>
<dbReference type="InterPro" id="IPR002241">
    <property type="entry name" value="Glyco_hydro_27"/>
</dbReference>
<feature type="signal peptide" evidence="11">
    <location>
        <begin position="1"/>
        <end position="19"/>
    </location>
</feature>
<keyword evidence="4 10" id="KW-0378">Hydrolase</keyword>
<keyword evidence="11" id="KW-0732">Signal</keyword>
<dbReference type="InterPro" id="IPR013785">
    <property type="entry name" value="Aldolase_TIM"/>
</dbReference>
<dbReference type="GO" id="GO:0005764">
    <property type="term" value="C:lysosome"/>
    <property type="evidence" value="ECO:0007669"/>
    <property type="project" value="UniProtKB-SubCell"/>
</dbReference>
<keyword evidence="5" id="KW-0443">Lipid metabolism</keyword>
<dbReference type="Gene3D" id="2.60.40.1180">
    <property type="entry name" value="Golgi alpha-mannosidase II"/>
    <property type="match status" value="1"/>
</dbReference>
<dbReference type="PRINTS" id="PR00740">
    <property type="entry name" value="GLHYDRLASE27"/>
</dbReference>
<evidence type="ECO:0000256" key="10">
    <source>
        <dbReference type="RuleBase" id="RU361168"/>
    </source>
</evidence>